<dbReference type="GO" id="GO:0006368">
    <property type="term" value="P:transcription elongation by RNA polymerase II"/>
    <property type="evidence" value="ECO:0007669"/>
    <property type="project" value="TreeGrafter"/>
</dbReference>
<keyword evidence="4" id="KW-0175">Coiled coil</keyword>
<dbReference type="InterPro" id="IPR019734">
    <property type="entry name" value="TPR_rpt"/>
</dbReference>
<dbReference type="Pfam" id="PF13181">
    <property type="entry name" value="TPR_8"/>
    <property type="match status" value="1"/>
</dbReference>
<reference evidence="6" key="1">
    <citation type="journal article" date="2023" name="bioRxiv">
        <title>Scaffold-level genome assemblies of two parasitoid biocontrol wasps reveal the parthenogenesis mechanism and an associated novel virus.</title>
        <authorList>
            <person name="Inwood S."/>
            <person name="Skelly J."/>
            <person name="Guhlin J."/>
            <person name="Harrop T."/>
            <person name="Goldson S."/>
            <person name="Dearden P."/>
        </authorList>
    </citation>
    <scope>NUCLEOTIDE SEQUENCE</scope>
    <source>
        <strain evidence="6">Irish</strain>
        <tissue evidence="6">Whole body</tissue>
    </source>
</reference>
<dbReference type="SMART" id="SM00028">
    <property type="entry name" value="TPR"/>
    <property type="match status" value="5"/>
</dbReference>
<dbReference type="GO" id="GO:0016593">
    <property type="term" value="C:Cdc73/Paf1 complex"/>
    <property type="evidence" value="ECO:0007669"/>
    <property type="project" value="TreeGrafter"/>
</dbReference>
<dbReference type="GO" id="GO:0000993">
    <property type="term" value="F:RNA polymerase II complex binding"/>
    <property type="evidence" value="ECO:0007669"/>
    <property type="project" value="TreeGrafter"/>
</dbReference>
<dbReference type="Proteomes" id="UP001168990">
    <property type="component" value="Unassembled WGS sequence"/>
</dbReference>
<keyword evidence="1" id="KW-0677">Repeat</keyword>
<dbReference type="PROSITE" id="PS50005">
    <property type="entry name" value="TPR"/>
    <property type="match status" value="1"/>
</dbReference>
<organism evidence="6 7">
    <name type="scientific">Microctonus aethiopoides</name>
    <dbReference type="NCBI Taxonomy" id="144406"/>
    <lineage>
        <taxon>Eukaryota</taxon>
        <taxon>Metazoa</taxon>
        <taxon>Ecdysozoa</taxon>
        <taxon>Arthropoda</taxon>
        <taxon>Hexapoda</taxon>
        <taxon>Insecta</taxon>
        <taxon>Pterygota</taxon>
        <taxon>Neoptera</taxon>
        <taxon>Endopterygota</taxon>
        <taxon>Hymenoptera</taxon>
        <taxon>Apocrita</taxon>
        <taxon>Ichneumonoidea</taxon>
        <taxon>Braconidae</taxon>
        <taxon>Euphorinae</taxon>
        <taxon>Microctonus</taxon>
    </lineage>
</organism>
<dbReference type="Pfam" id="PF13424">
    <property type="entry name" value="TPR_12"/>
    <property type="match status" value="1"/>
</dbReference>
<evidence type="ECO:0000313" key="6">
    <source>
        <dbReference type="EMBL" id="KAK0170353.1"/>
    </source>
</evidence>
<evidence type="ECO:0000256" key="3">
    <source>
        <dbReference type="PROSITE-ProRule" id="PRU00339"/>
    </source>
</evidence>
<dbReference type="InterPro" id="IPR031101">
    <property type="entry name" value="Ctr9"/>
</dbReference>
<name>A0AA39FIZ8_9HYME</name>
<keyword evidence="2 3" id="KW-0802">TPR repeat</keyword>
<feature type="coiled-coil region" evidence="4">
    <location>
        <begin position="476"/>
        <end position="525"/>
    </location>
</feature>
<dbReference type="GO" id="GO:0006355">
    <property type="term" value="P:regulation of DNA-templated transcription"/>
    <property type="evidence" value="ECO:0007669"/>
    <property type="project" value="InterPro"/>
</dbReference>
<gene>
    <name evidence="6" type="ORF">PV328_010925</name>
</gene>
<evidence type="ECO:0000256" key="4">
    <source>
        <dbReference type="SAM" id="Coils"/>
    </source>
</evidence>
<dbReference type="PANTHER" id="PTHR14027">
    <property type="entry name" value="RNA POLYMERASE-ASSOCIATED PROTEIN CTR9"/>
    <property type="match status" value="1"/>
</dbReference>
<sequence>MLGCIEIPLCDSDEVVELYPDQLPDSDEVIGILRREHAQLHIWINLALEYYKQQKIEDFIKILKSSRIYANVDYQSKRDIAKNYFRIVTESVPDNVEAWIELAQMQENDWNASLNAHKTAKKILKEKVGAEVRPEILNNVGSIHHRLGNLEEARKNYEESLLCSKIYAQDNPIYYNPLSVTTTYNLARVYEELYRFDRAEKLYKDILKEHPDYIDCYLRLGCMARDKGQIYEASGWFKDALQIDNEHRGAWSLLGNLHLAKMEWGPAQKIFERILKNPSSRNDKYSLIALGNISLNTLHQSGKDKNREKRHQDRALAMYEKVLHIDPNNIRAANGIGVVLAHKGYLNEAATTEFCDVWLNIAHIYVEQKQFVMAIRMYKNCLRKFYKYHHACRVAPQDTELLYNVALVLERLAEQILKDEKSTLTTVLQAVHELELSHKYFQYLATLGDSMKQLAEPEVRECQDLLLQAQYHVARARRLDEEEKMLRRKLEDEKQAFKLRQAEEQQKLEELRRQKEKEILQKRQEYIQKTKNIRVFGDMPTEKTPGKKGRRPRTDQYVSDCDGLGGEERREDAAPREKKKRKISSEGLSRGKGKKRNEERSGSESDRRRAKRARKLDSGKNGRKLAPEVTRNNSRFLSKETISTSESESDKDVNNKQVVMR</sequence>
<accession>A0AA39FIZ8</accession>
<feature type="compositionally biased region" description="Basic and acidic residues" evidence="5">
    <location>
        <begin position="596"/>
        <end position="607"/>
    </location>
</feature>
<dbReference type="Gene3D" id="1.25.40.10">
    <property type="entry name" value="Tetratricopeptide repeat domain"/>
    <property type="match status" value="2"/>
</dbReference>
<feature type="compositionally biased region" description="Basic and acidic residues" evidence="5">
    <location>
        <begin position="566"/>
        <end position="576"/>
    </location>
</feature>
<proteinExistence type="predicted"/>
<comment type="caution">
    <text evidence="6">The sequence shown here is derived from an EMBL/GenBank/DDBJ whole genome shotgun (WGS) entry which is preliminary data.</text>
</comment>
<evidence type="ECO:0000256" key="2">
    <source>
        <dbReference type="ARBA" id="ARBA00022803"/>
    </source>
</evidence>
<reference evidence="6" key="2">
    <citation type="submission" date="2023-03" db="EMBL/GenBank/DDBJ databases">
        <authorList>
            <person name="Inwood S.N."/>
            <person name="Skelly J.G."/>
            <person name="Guhlin J."/>
            <person name="Harrop T.W.R."/>
            <person name="Goldson S.G."/>
            <person name="Dearden P.K."/>
        </authorList>
    </citation>
    <scope>NUCLEOTIDE SEQUENCE</scope>
    <source>
        <strain evidence="6">Irish</strain>
        <tissue evidence="6">Whole body</tissue>
    </source>
</reference>
<feature type="region of interest" description="Disordered" evidence="5">
    <location>
        <begin position="532"/>
        <end position="661"/>
    </location>
</feature>
<dbReference type="PANTHER" id="PTHR14027:SF2">
    <property type="entry name" value="RNA POLYMERASE-ASSOCIATED PROTEIN CTR9 HOMOLOG"/>
    <property type="match status" value="1"/>
</dbReference>
<evidence type="ECO:0000313" key="7">
    <source>
        <dbReference type="Proteomes" id="UP001168990"/>
    </source>
</evidence>
<dbReference type="SUPFAM" id="SSF48452">
    <property type="entry name" value="TPR-like"/>
    <property type="match status" value="1"/>
</dbReference>
<keyword evidence="7" id="KW-1185">Reference proteome</keyword>
<feature type="repeat" description="TPR" evidence="3">
    <location>
        <begin position="180"/>
        <end position="213"/>
    </location>
</feature>
<dbReference type="EMBL" id="JAQQBS010000004">
    <property type="protein sequence ID" value="KAK0170353.1"/>
    <property type="molecule type" value="Genomic_DNA"/>
</dbReference>
<evidence type="ECO:0008006" key="8">
    <source>
        <dbReference type="Google" id="ProtNLM"/>
    </source>
</evidence>
<dbReference type="InterPro" id="IPR011990">
    <property type="entry name" value="TPR-like_helical_dom_sf"/>
</dbReference>
<evidence type="ECO:0000256" key="1">
    <source>
        <dbReference type="ARBA" id="ARBA00022737"/>
    </source>
</evidence>
<dbReference type="AlphaFoldDB" id="A0AA39FIZ8"/>
<protein>
    <recommendedName>
        <fullName evidence="8">RNA polymerase-associated protein CTR9-like protein</fullName>
    </recommendedName>
</protein>
<evidence type="ECO:0000256" key="5">
    <source>
        <dbReference type="SAM" id="MobiDB-lite"/>
    </source>
</evidence>